<feature type="chain" id="PRO_5028953642" evidence="1">
    <location>
        <begin position="26"/>
        <end position="251"/>
    </location>
</feature>
<keyword evidence="1" id="KW-0732">Signal</keyword>
<keyword evidence="4" id="KW-1185">Reference proteome</keyword>
<organism evidence="3 4">
    <name type="scientific">Thermomonas carbonis</name>
    <dbReference type="NCBI Taxonomy" id="1463158"/>
    <lineage>
        <taxon>Bacteria</taxon>
        <taxon>Pseudomonadati</taxon>
        <taxon>Pseudomonadota</taxon>
        <taxon>Gammaproteobacteria</taxon>
        <taxon>Lysobacterales</taxon>
        <taxon>Lysobacteraceae</taxon>
        <taxon>Thermomonas</taxon>
    </lineage>
</organism>
<dbReference type="SUPFAM" id="SSF53474">
    <property type="entry name" value="alpha/beta-Hydrolases"/>
    <property type="match status" value="1"/>
</dbReference>
<accession>A0A7G9ST66</accession>
<feature type="domain" description="Dienelactone hydrolase" evidence="2">
    <location>
        <begin position="117"/>
        <end position="235"/>
    </location>
</feature>
<reference evidence="3 4" key="1">
    <citation type="submission" date="2020-08" db="EMBL/GenBank/DDBJ databases">
        <title>Genome sequence of Thermomonas carbonis KCTC 42013T.</title>
        <authorList>
            <person name="Hyun D.-W."/>
            <person name="Bae J.-W."/>
        </authorList>
    </citation>
    <scope>NUCLEOTIDE SEQUENCE [LARGE SCALE GENOMIC DNA]</scope>
    <source>
        <strain evidence="3 4">KCTC 42013</strain>
    </source>
</reference>
<evidence type="ECO:0000313" key="3">
    <source>
        <dbReference type="EMBL" id="QNN71041.1"/>
    </source>
</evidence>
<dbReference type="Gene3D" id="3.40.50.1820">
    <property type="entry name" value="alpha/beta hydrolase"/>
    <property type="match status" value="1"/>
</dbReference>
<dbReference type="Proteomes" id="UP000515804">
    <property type="component" value="Chromosome"/>
</dbReference>
<dbReference type="InterPro" id="IPR029058">
    <property type="entry name" value="AB_hydrolase_fold"/>
</dbReference>
<dbReference type="GO" id="GO:0016787">
    <property type="term" value="F:hydrolase activity"/>
    <property type="evidence" value="ECO:0007669"/>
    <property type="project" value="UniProtKB-KW"/>
</dbReference>
<evidence type="ECO:0000256" key="1">
    <source>
        <dbReference type="SAM" id="SignalP"/>
    </source>
</evidence>
<dbReference type="Pfam" id="PF01738">
    <property type="entry name" value="DLH"/>
    <property type="match status" value="1"/>
</dbReference>
<keyword evidence="3" id="KW-0378">Hydrolase</keyword>
<proteinExistence type="predicted"/>
<dbReference type="PROSITE" id="PS51257">
    <property type="entry name" value="PROKAR_LIPOPROTEIN"/>
    <property type="match status" value="1"/>
</dbReference>
<feature type="signal peptide" evidence="1">
    <location>
        <begin position="1"/>
        <end position="25"/>
    </location>
</feature>
<sequence length="251" mass="26538">MHSRSTLLATVFALIALACAPRVMASDPPARIRTAGGFEYLVFETRGAAADATLPLIIGLHYSGGTPGGSIDYFNALAFPARIVLPRGPQPRRNGSSWVSARFGAPDLPTQSAELTAMADRLAALTAELQQAYPTRGKPLAVGVSYGGDLAFLLALRHPDMFAATFPVAARLLPEWMAGARSCGMRCPSIHALHGQDDVTVPMVATSRGIAGLATIGFDARLSAYPGIAHDFDALMQRDFARLAARHLAPD</sequence>
<name>A0A7G9ST66_9GAMM</name>
<protein>
    <submittedName>
        <fullName evidence="3">Dienelactone hydrolase family protein</fullName>
    </submittedName>
</protein>
<dbReference type="InterPro" id="IPR002925">
    <property type="entry name" value="Dienelactn_hydro"/>
</dbReference>
<dbReference type="RefSeq" id="WP_187553556.1">
    <property type="nucleotide sequence ID" value="NZ_BMZL01000001.1"/>
</dbReference>
<evidence type="ECO:0000259" key="2">
    <source>
        <dbReference type="Pfam" id="PF01738"/>
    </source>
</evidence>
<dbReference type="KEGG" id="tcn:H9L16_05550"/>
<dbReference type="AlphaFoldDB" id="A0A7G9ST66"/>
<gene>
    <name evidence="3" type="ORF">H9L16_05550</name>
</gene>
<dbReference type="EMBL" id="CP060719">
    <property type="protein sequence ID" value="QNN71041.1"/>
    <property type="molecule type" value="Genomic_DNA"/>
</dbReference>
<evidence type="ECO:0000313" key="4">
    <source>
        <dbReference type="Proteomes" id="UP000515804"/>
    </source>
</evidence>